<gene>
    <name evidence="1" type="ORF">ETSY2_35780</name>
</gene>
<comment type="caution">
    <text evidence="1">The sequence shown here is derived from an EMBL/GenBank/DDBJ whole genome shotgun (WGS) entry which is preliminary data.</text>
</comment>
<evidence type="ECO:0000313" key="1">
    <source>
        <dbReference type="EMBL" id="ETX02292.1"/>
    </source>
</evidence>
<keyword evidence="2" id="KW-1185">Reference proteome</keyword>
<name>W4LY65_9BACT</name>
<dbReference type="EMBL" id="AZHX01001542">
    <property type="protein sequence ID" value="ETX02292.1"/>
    <property type="molecule type" value="Genomic_DNA"/>
</dbReference>
<sequence>MSRELSTPDETLAKAAILFCQKTHRTFPGTVVEAVDGHYSDEDLTVEIQVPPELDQQHVSDELIRIALAVEDQYGVTIVTHTIMAKPTEA</sequence>
<reference evidence="1 2" key="1">
    <citation type="journal article" date="2014" name="Nature">
        <title>An environmental bacterial taxon with a large and distinct metabolic repertoire.</title>
        <authorList>
            <person name="Wilson M.C."/>
            <person name="Mori T."/>
            <person name="Ruckert C."/>
            <person name="Uria A.R."/>
            <person name="Helf M.J."/>
            <person name="Takada K."/>
            <person name="Gernert C."/>
            <person name="Steffens U.A."/>
            <person name="Heycke N."/>
            <person name="Schmitt S."/>
            <person name="Rinke C."/>
            <person name="Helfrich E.J."/>
            <person name="Brachmann A.O."/>
            <person name="Gurgui C."/>
            <person name="Wakimoto T."/>
            <person name="Kracht M."/>
            <person name="Crusemann M."/>
            <person name="Hentschel U."/>
            <person name="Abe I."/>
            <person name="Matsunaga S."/>
            <person name="Kalinowski J."/>
            <person name="Takeyama H."/>
            <person name="Piel J."/>
        </authorList>
    </citation>
    <scope>NUCLEOTIDE SEQUENCE [LARGE SCALE GENOMIC DNA]</scope>
    <source>
        <strain evidence="2">TSY2</strain>
    </source>
</reference>
<dbReference type="HOGENOM" id="CLU_2520850_0_0_7"/>
<accession>W4LY65</accession>
<evidence type="ECO:0000313" key="2">
    <source>
        <dbReference type="Proteomes" id="UP000019140"/>
    </source>
</evidence>
<proteinExistence type="predicted"/>
<organism evidence="1 2">
    <name type="scientific">Candidatus Entotheonella gemina</name>
    <dbReference type="NCBI Taxonomy" id="1429439"/>
    <lineage>
        <taxon>Bacteria</taxon>
        <taxon>Pseudomonadati</taxon>
        <taxon>Nitrospinota/Tectimicrobiota group</taxon>
        <taxon>Candidatus Tectimicrobiota</taxon>
        <taxon>Candidatus Entotheonellia</taxon>
        <taxon>Candidatus Entotheonellales</taxon>
        <taxon>Candidatus Entotheonellaceae</taxon>
        <taxon>Candidatus Entotheonella</taxon>
    </lineage>
</organism>
<dbReference type="AlphaFoldDB" id="W4LY65"/>
<protein>
    <submittedName>
        <fullName evidence="1">Uncharacterized protein</fullName>
    </submittedName>
</protein>
<dbReference type="Proteomes" id="UP000019140">
    <property type="component" value="Unassembled WGS sequence"/>
</dbReference>